<sequence length="182" mass="21014">MGRKQRGYSIKEKLAAAELIELVRLPSAVEELGYPPWHREKGNLSIHPDLVTFMRDTRRDEEIITNNGLKTILLPRNLKKMVAVPLRRTDARYVFSTQKSQETKLPSVDLIRTDTEFALNFWIKYNVYSPSKIYNVDETAIPFDMPTRRIWDIKGGQRLCQGKKLPILFILRAKLGGSLQSN</sequence>
<gene>
    <name evidence="1" type="ORF">PHPALM_27818</name>
</gene>
<evidence type="ECO:0000313" key="2">
    <source>
        <dbReference type="Proteomes" id="UP000237271"/>
    </source>
</evidence>
<organism evidence="1 2">
    <name type="scientific">Phytophthora palmivora</name>
    <dbReference type="NCBI Taxonomy" id="4796"/>
    <lineage>
        <taxon>Eukaryota</taxon>
        <taxon>Sar</taxon>
        <taxon>Stramenopiles</taxon>
        <taxon>Oomycota</taxon>
        <taxon>Peronosporomycetes</taxon>
        <taxon>Peronosporales</taxon>
        <taxon>Peronosporaceae</taxon>
        <taxon>Phytophthora</taxon>
    </lineage>
</organism>
<protein>
    <submittedName>
        <fullName evidence="1">Uncharacterized protein</fullName>
    </submittedName>
</protein>
<dbReference type="OrthoDB" id="124690at2759"/>
<dbReference type="EMBL" id="NCKW01015477">
    <property type="protein sequence ID" value="POM62966.1"/>
    <property type="molecule type" value="Genomic_DNA"/>
</dbReference>
<comment type="caution">
    <text evidence="1">The sequence shown here is derived from an EMBL/GenBank/DDBJ whole genome shotgun (WGS) entry which is preliminary data.</text>
</comment>
<reference evidence="1 2" key="1">
    <citation type="journal article" date="2017" name="Genome Biol. Evol.">
        <title>Phytophthora megakarya and P. palmivora, closely related causal agents of cacao black pod rot, underwent increases in genome sizes and gene numbers by different mechanisms.</title>
        <authorList>
            <person name="Ali S.S."/>
            <person name="Shao J."/>
            <person name="Lary D.J."/>
            <person name="Kronmiller B."/>
            <person name="Shen D."/>
            <person name="Strem M.D."/>
            <person name="Amoako-Attah I."/>
            <person name="Akrofi A.Y."/>
            <person name="Begoude B.A."/>
            <person name="Ten Hoopen G.M."/>
            <person name="Coulibaly K."/>
            <person name="Kebe B.I."/>
            <person name="Melnick R.L."/>
            <person name="Guiltinan M.J."/>
            <person name="Tyler B.M."/>
            <person name="Meinhardt L.W."/>
            <person name="Bailey B.A."/>
        </authorList>
    </citation>
    <scope>NUCLEOTIDE SEQUENCE [LARGE SCALE GENOMIC DNA]</scope>
    <source>
        <strain evidence="2">sbr112.9</strain>
    </source>
</reference>
<name>A0A2P4XBN4_9STRA</name>
<evidence type="ECO:0000313" key="1">
    <source>
        <dbReference type="EMBL" id="POM62966.1"/>
    </source>
</evidence>
<dbReference type="AlphaFoldDB" id="A0A2P4XBN4"/>
<dbReference type="Proteomes" id="UP000237271">
    <property type="component" value="Unassembled WGS sequence"/>
</dbReference>
<proteinExistence type="predicted"/>
<accession>A0A2P4XBN4</accession>
<keyword evidence="2" id="KW-1185">Reference proteome</keyword>